<accession>A0A9W6GFK6</accession>
<organism evidence="1 2">
    <name type="scientific">Thermodesulfovibrio yellowstonii</name>
    <dbReference type="NCBI Taxonomy" id="28262"/>
    <lineage>
        <taxon>Bacteria</taxon>
        <taxon>Pseudomonadati</taxon>
        <taxon>Nitrospirota</taxon>
        <taxon>Thermodesulfovibrionia</taxon>
        <taxon>Thermodesulfovibrionales</taxon>
        <taxon>Thermodesulfovibrionaceae</taxon>
        <taxon>Thermodesulfovibrio</taxon>
    </lineage>
</organism>
<evidence type="ECO:0000313" key="2">
    <source>
        <dbReference type="Proteomes" id="UP001144297"/>
    </source>
</evidence>
<reference evidence="1" key="1">
    <citation type="submission" date="2022-12" db="EMBL/GenBank/DDBJ databases">
        <title>Reference genome sequencing for broad-spectrum identification of bacterial and archaeal isolates by mass spectrometry.</title>
        <authorList>
            <person name="Sekiguchi Y."/>
            <person name="Tourlousse D.M."/>
        </authorList>
    </citation>
    <scope>NUCLEOTIDE SEQUENCE</scope>
    <source>
        <strain evidence="1">TSL-P1</strain>
    </source>
</reference>
<dbReference type="AlphaFoldDB" id="A0A9W6GFK6"/>
<dbReference type="InterPro" id="IPR046479">
    <property type="entry name" value="DUF6800"/>
</dbReference>
<evidence type="ECO:0000313" key="1">
    <source>
        <dbReference type="EMBL" id="GLI52812.1"/>
    </source>
</evidence>
<gene>
    <name evidence="1" type="ORF">TISLANDTSLP1_05050</name>
</gene>
<dbReference type="Pfam" id="PF20607">
    <property type="entry name" value="DUF6800"/>
    <property type="match status" value="1"/>
</dbReference>
<keyword evidence="2" id="KW-1185">Reference proteome</keyword>
<name>A0A9W6GFK6_9BACT</name>
<comment type="caution">
    <text evidence="1">The sequence shown here is derived from an EMBL/GenBank/DDBJ whole genome shotgun (WGS) entry which is preliminary data.</text>
</comment>
<dbReference type="EMBL" id="BSDX01000001">
    <property type="protein sequence ID" value="GLI52812.1"/>
    <property type="molecule type" value="Genomic_DNA"/>
</dbReference>
<proteinExistence type="predicted"/>
<protein>
    <submittedName>
        <fullName evidence="1">Uncharacterized protein</fullName>
    </submittedName>
</protein>
<dbReference type="Proteomes" id="UP001144297">
    <property type="component" value="Unassembled WGS sequence"/>
</dbReference>
<sequence>MSRRLVDRELRKRRLRREKLRKLREKFKVAKNEEEKKQIFEKVSKIAPSVKIEEFIASVK</sequence>